<sequence>MSRLQKLIIPVALFNLVLFLLYKHNYVSDGSLLRSYCANLDFSPSTGTSSSSQNQTLRELGRFLQIPISLPTIFTTTASTSTPSTSTPSTSTSSAVHIPENAANLPGHAAKTSPPTPGPSHIPMKIWYKMGPKGISPESDGYINHCLELNPEYRHEVFTDITAEIYVRENFAHRPDVVSVYEALTIPILKADLLRYLILYVEGGIWSDLDVSCEEIPISGFIPTEFKDKAGLVVGLEFDEDSSKDGWIGSQFASWWIMSRPSLPHMMVIVDDIVKELKQIAEVNGVDIAGIQVPMLSDVVQVTGPKRLTWSVIRSLETTLGTMVDDRNISGLHTPKLIGDVLVMPGNAFAAFQNGDPTDQGPKLVSHHYAGSWKNDKGGED</sequence>
<dbReference type="PANTHER" id="PTHR31834:SF8">
    <property type="entry name" value="TRANSFERASE, PUTATIVE (AFU_ORTHOLOGUE AFUA_6G14040)-RELATED"/>
    <property type="match status" value="1"/>
</dbReference>
<dbReference type="Proteomes" id="UP000701801">
    <property type="component" value="Unassembled WGS sequence"/>
</dbReference>
<comment type="similarity">
    <text evidence="1">Belongs to the glycosyltransferase 32 family.</text>
</comment>
<evidence type="ECO:0008006" key="5">
    <source>
        <dbReference type="Google" id="ProtNLM"/>
    </source>
</evidence>
<dbReference type="GO" id="GO:0006487">
    <property type="term" value="P:protein N-linked glycosylation"/>
    <property type="evidence" value="ECO:0007669"/>
    <property type="project" value="TreeGrafter"/>
</dbReference>
<keyword evidence="4" id="KW-1185">Reference proteome</keyword>
<feature type="region of interest" description="Disordered" evidence="2">
    <location>
        <begin position="353"/>
        <end position="381"/>
    </location>
</feature>
<reference evidence="3" key="1">
    <citation type="submission" date="2021-07" db="EMBL/GenBank/DDBJ databases">
        <authorList>
            <person name="Durling M."/>
        </authorList>
    </citation>
    <scope>NUCLEOTIDE SEQUENCE</scope>
</reference>
<dbReference type="InterPro" id="IPR007577">
    <property type="entry name" value="GlycoTrfase_DXD_sugar-bd_CS"/>
</dbReference>
<name>A0A9N9Q2G3_9HELO</name>
<organism evidence="3 4">
    <name type="scientific">Hymenoscyphus albidus</name>
    <dbReference type="NCBI Taxonomy" id="595503"/>
    <lineage>
        <taxon>Eukaryota</taxon>
        <taxon>Fungi</taxon>
        <taxon>Dikarya</taxon>
        <taxon>Ascomycota</taxon>
        <taxon>Pezizomycotina</taxon>
        <taxon>Leotiomycetes</taxon>
        <taxon>Helotiales</taxon>
        <taxon>Helotiaceae</taxon>
        <taxon>Hymenoscyphus</taxon>
    </lineage>
</organism>
<dbReference type="SUPFAM" id="SSF53448">
    <property type="entry name" value="Nucleotide-diphospho-sugar transferases"/>
    <property type="match status" value="1"/>
</dbReference>
<dbReference type="GO" id="GO:0000136">
    <property type="term" value="C:mannan polymerase complex"/>
    <property type="evidence" value="ECO:0007669"/>
    <property type="project" value="TreeGrafter"/>
</dbReference>
<dbReference type="Pfam" id="PF04488">
    <property type="entry name" value="Gly_transf_sug"/>
    <property type="match status" value="1"/>
</dbReference>
<evidence type="ECO:0000256" key="1">
    <source>
        <dbReference type="ARBA" id="ARBA00009003"/>
    </source>
</evidence>
<dbReference type="PANTHER" id="PTHR31834">
    <property type="entry name" value="INITIATION-SPECIFIC ALPHA-1,6-MANNOSYLTRANSFERASE"/>
    <property type="match status" value="1"/>
</dbReference>
<dbReference type="EMBL" id="CAJVRM010000726">
    <property type="protein sequence ID" value="CAG8983383.1"/>
    <property type="molecule type" value="Genomic_DNA"/>
</dbReference>
<dbReference type="Gene3D" id="3.90.550.20">
    <property type="match status" value="1"/>
</dbReference>
<evidence type="ECO:0000256" key="2">
    <source>
        <dbReference type="SAM" id="MobiDB-lite"/>
    </source>
</evidence>
<dbReference type="InterPro" id="IPR029044">
    <property type="entry name" value="Nucleotide-diphossugar_trans"/>
</dbReference>
<protein>
    <recommendedName>
        <fullName evidence="5">Glycosyltransferase family 32 protein</fullName>
    </recommendedName>
</protein>
<evidence type="ECO:0000313" key="4">
    <source>
        <dbReference type="Proteomes" id="UP000701801"/>
    </source>
</evidence>
<gene>
    <name evidence="3" type="ORF">HYALB_00000550</name>
</gene>
<dbReference type="InterPro" id="IPR039367">
    <property type="entry name" value="Och1-like"/>
</dbReference>
<proteinExistence type="inferred from homology"/>
<dbReference type="AlphaFoldDB" id="A0A9N9Q2G3"/>
<evidence type="ECO:0000313" key="3">
    <source>
        <dbReference type="EMBL" id="CAG8983383.1"/>
    </source>
</evidence>
<accession>A0A9N9Q2G3</accession>
<dbReference type="GO" id="GO:0000009">
    <property type="term" value="F:alpha-1,6-mannosyltransferase activity"/>
    <property type="evidence" value="ECO:0007669"/>
    <property type="project" value="InterPro"/>
</dbReference>
<comment type="caution">
    <text evidence="3">The sequence shown here is derived from an EMBL/GenBank/DDBJ whole genome shotgun (WGS) entry which is preliminary data.</text>
</comment>
<dbReference type="OrthoDB" id="409543at2759"/>